<name>A0ABR8CAZ8_9CYAN</name>
<proteinExistence type="predicted"/>
<dbReference type="PANTHER" id="PTHR39337:SF1">
    <property type="entry name" value="BLR5642 PROTEIN"/>
    <property type="match status" value="1"/>
</dbReference>
<dbReference type="Proteomes" id="UP000618445">
    <property type="component" value="Unassembled WGS sequence"/>
</dbReference>
<dbReference type="Pfam" id="PF04343">
    <property type="entry name" value="DUF488"/>
    <property type="match status" value="1"/>
</dbReference>
<comment type="caution">
    <text evidence="1">The sequence shown here is derived from an EMBL/GenBank/DDBJ whole genome shotgun (WGS) entry which is preliminary data.</text>
</comment>
<gene>
    <name evidence="1" type="ORF">H6G05_10545</name>
</gene>
<accession>A0ABR8CAZ8</accession>
<reference evidence="1 2" key="1">
    <citation type="journal article" date="2020" name="ISME J.">
        <title>Comparative genomics reveals insights into cyanobacterial evolution and habitat adaptation.</title>
        <authorList>
            <person name="Chen M.Y."/>
            <person name="Teng W.K."/>
            <person name="Zhao L."/>
            <person name="Hu C.X."/>
            <person name="Zhou Y.K."/>
            <person name="Han B.P."/>
            <person name="Song L.R."/>
            <person name="Shu W.S."/>
        </authorList>
    </citation>
    <scope>NUCLEOTIDE SEQUENCE [LARGE SCALE GENOMIC DNA]</scope>
    <source>
        <strain evidence="1 2">FACHB-1050</strain>
    </source>
</reference>
<dbReference type="EMBL" id="JACJQY010000013">
    <property type="protein sequence ID" value="MBD2317280.1"/>
    <property type="molecule type" value="Genomic_DNA"/>
</dbReference>
<dbReference type="RefSeq" id="WP_190578128.1">
    <property type="nucleotide sequence ID" value="NZ_CAWPQU010000005.1"/>
</dbReference>
<evidence type="ECO:0000313" key="1">
    <source>
        <dbReference type="EMBL" id="MBD2317280.1"/>
    </source>
</evidence>
<evidence type="ECO:0000313" key="2">
    <source>
        <dbReference type="Proteomes" id="UP000618445"/>
    </source>
</evidence>
<dbReference type="InterPro" id="IPR007438">
    <property type="entry name" value="DUF488"/>
</dbReference>
<dbReference type="PANTHER" id="PTHR39337">
    <property type="entry name" value="BLR5642 PROTEIN"/>
    <property type="match status" value="1"/>
</dbReference>
<sequence>MTTSTISTKNSILTFGYGNRKDYDSFLECLKTFNVTCVIDVRMTPRAWTRKWYGDAIQKLCASHDILYISKTALGNVSGKSNWIPPDAAKANESLLEVAEILESKNILLLCAEMDCSKCHRLEVAKKLQKMTSSLIKNIT</sequence>
<organism evidence="1 2">
    <name type="scientific">Phormidium tenue FACHB-1050</name>
    <dbReference type="NCBI Taxonomy" id="2692857"/>
    <lineage>
        <taxon>Bacteria</taxon>
        <taxon>Bacillati</taxon>
        <taxon>Cyanobacteriota</taxon>
        <taxon>Cyanophyceae</taxon>
        <taxon>Oscillatoriophycideae</taxon>
        <taxon>Oscillatoriales</taxon>
        <taxon>Oscillatoriaceae</taxon>
        <taxon>Phormidium</taxon>
    </lineage>
</organism>
<protein>
    <submittedName>
        <fullName evidence="1">DUF488 domain-containing protein</fullName>
    </submittedName>
</protein>
<keyword evidence="2" id="KW-1185">Reference proteome</keyword>